<sequence>MLKKLQFLSGKSSLPAYEKVRGIGAISGTDPARRGPLTNPKTKAAESSTTEQSTAMSEPITVVIIGAGQRGKAYGRYAVAYPQMCKIVAVAEPRPRTREYAIKQHALPENAVFTSWQDLHAASARSIAETGKPLADALVVSVQDQMHVEVVEAFAEHGYHILCEKPLATTPEECIRIADVAKKTGVIFGVGHVLRYSPYNKAVIEIIRSGQLGKPVNIVHVEPVGYFHFAHSFVRGNWGNKKTSSFSLLTKSCHDIDILCHYLHPETPKRVSSFGSLTHFRKESKPKAAGDATKCMECSDERNCAYSAKKIYVDPVSQGNVGWPAATITDGVPDIESITEAMQGAYGTCVYESDNDVVDHQVVNLEYSDGSTCSFTMVAFTEAICQRWTRIHFTHGELIGDMDSFTVTDFRTGRTSRSRPEPEDQSGHGGGDWGLMGSFVQAVKEKNQAILGTTIDEILKSHLTVFAAEKSRRDGIVINVDEYEKQVRDGMKVNGIDNKPQETSL</sequence>
<organism evidence="3 4">
    <name type="scientific">Calocera viscosa (strain TUFC12733)</name>
    <dbReference type="NCBI Taxonomy" id="1330018"/>
    <lineage>
        <taxon>Eukaryota</taxon>
        <taxon>Fungi</taxon>
        <taxon>Dikarya</taxon>
        <taxon>Basidiomycota</taxon>
        <taxon>Agaricomycotina</taxon>
        <taxon>Dacrymycetes</taxon>
        <taxon>Dacrymycetales</taxon>
        <taxon>Dacrymycetaceae</taxon>
        <taxon>Calocera</taxon>
    </lineage>
</organism>
<evidence type="ECO:0000313" key="3">
    <source>
        <dbReference type="EMBL" id="KZO89684.1"/>
    </source>
</evidence>
<dbReference type="SUPFAM" id="SSF51735">
    <property type="entry name" value="NAD(P)-binding Rossmann-fold domains"/>
    <property type="match status" value="1"/>
</dbReference>
<reference evidence="3 4" key="1">
    <citation type="journal article" date="2016" name="Mol. Biol. Evol.">
        <title>Comparative Genomics of Early-Diverging Mushroom-Forming Fungi Provides Insights into the Origins of Lignocellulose Decay Capabilities.</title>
        <authorList>
            <person name="Nagy L.G."/>
            <person name="Riley R."/>
            <person name="Tritt A."/>
            <person name="Adam C."/>
            <person name="Daum C."/>
            <person name="Floudas D."/>
            <person name="Sun H."/>
            <person name="Yadav J.S."/>
            <person name="Pangilinan J."/>
            <person name="Larsson K.H."/>
            <person name="Matsuura K."/>
            <person name="Barry K."/>
            <person name="Labutti K."/>
            <person name="Kuo R."/>
            <person name="Ohm R.A."/>
            <person name="Bhattacharya S.S."/>
            <person name="Shirouzu T."/>
            <person name="Yoshinaga Y."/>
            <person name="Martin F.M."/>
            <person name="Grigoriev I.V."/>
            <person name="Hibbett D.S."/>
        </authorList>
    </citation>
    <scope>NUCLEOTIDE SEQUENCE [LARGE SCALE GENOMIC DNA]</scope>
    <source>
        <strain evidence="3 4">TUFC12733</strain>
    </source>
</reference>
<dbReference type="Proteomes" id="UP000076738">
    <property type="component" value="Unassembled WGS sequence"/>
</dbReference>
<dbReference type="InterPro" id="IPR000683">
    <property type="entry name" value="Gfo/Idh/MocA-like_OxRdtase_N"/>
</dbReference>
<dbReference type="EMBL" id="KV417371">
    <property type="protein sequence ID" value="KZO89684.1"/>
    <property type="molecule type" value="Genomic_DNA"/>
</dbReference>
<keyword evidence="4" id="KW-1185">Reference proteome</keyword>
<dbReference type="Pfam" id="PF01408">
    <property type="entry name" value="GFO_IDH_MocA"/>
    <property type="match status" value="1"/>
</dbReference>
<feature type="region of interest" description="Disordered" evidence="1">
    <location>
        <begin position="412"/>
        <end position="432"/>
    </location>
</feature>
<gene>
    <name evidence="3" type="ORF">CALVIDRAFT_543364</name>
</gene>
<dbReference type="GO" id="GO:0000166">
    <property type="term" value="F:nucleotide binding"/>
    <property type="evidence" value="ECO:0007669"/>
    <property type="project" value="InterPro"/>
</dbReference>
<evidence type="ECO:0000259" key="2">
    <source>
        <dbReference type="Pfam" id="PF01408"/>
    </source>
</evidence>
<dbReference type="STRING" id="1330018.A0A167FNK2"/>
<feature type="region of interest" description="Disordered" evidence="1">
    <location>
        <begin position="25"/>
        <end position="54"/>
    </location>
</feature>
<dbReference type="Gene3D" id="3.40.50.720">
    <property type="entry name" value="NAD(P)-binding Rossmann-like Domain"/>
    <property type="match status" value="1"/>
</dbReference>
<feature type="domain" description="Gfo/Idh/MocA-like oxidoreductase N-terminal" evidence="2">
    <location>
        <begin position="60"/>
        <end position="192"/>
    </location>
</feature>
<protein>
    <submittedName>
        <fullName evidence="3">Streptomycin biosynthesis protein StrI</fullName>
    </submittedName>
</protein>
<dbReference type="PANTHER" id="PTHR43377">
    <property type="entry name" value="BILIVERDIN REDUCTASE A"/>
    <property type="match status" value="1"/>
</dbReference>
<evidence type="ECO:0000313" key="4">
    <source>
        <dbReference type="Proteomes" id="UP000076738"/>
    </source>
</evidence>
<dbReference type="Gene3D" id="3.30.360.10">
    <property type="entry name" value="Dihydrodipicolinate Reductase, domain 2"/>
    <property type="match status" value="1"/>
</dbReference>
<dbReference type="InterPro" id="IPR036291">
    <property type="entry name" value="NAD(P)-bd_dom_sf"/>
</dbReference>
<dbReference type="InterPro" id="IPR051450">
    <property type="entry name" value="Gfo/Idh/MocA_Oxidoreductases"/>
</dbReference>
<name>A0A167FNK2_CALVF</name>
<feature type="compositionally biased region" description="Polar residues" evidence="1">
    <location>
        <begin position="39"/>
        <end position="54"/>
    </location>
</feature>
<accession>A0A167FNK2</accession>
<evidence type="ECO:0000256" key="1">
    <source>
        <dbReference type="SAM" id="MobiDB-lite"/>
    </source>
</evidence>
<dbReference type="SUPFAM" id="SSF55347">
    <property type="entry name" value="Glyceraldehyde-3-phosphate dehydrogenase-like, C-terminal domain"/>
    <property type="match status" value="1"/>
</dbReference>
<dbReference type="OrthoDB" id="64915at2759"/>
<dbReference type="AlphaFoldDB" id="A0A167FNK2"/>
<proteinExistence type="predicted"/>
<dbReference type="PANTHER" id="PTHR43377:SF12">
    <property type="entry name" value="BINDING ROSSMANN FOLD OXIDOREDUCTASE, PUTATIVE (AFU_ORTHOLOGUE AFUA_3G11840)-RELATED"/>
    <property type="match status" value="1"/>
</dbReference>